<dbReference type="OrthoDB" id="10016939at2759"/>
<dbReference type="EMBL" id="JABFUD020000008">
    <property type="protein sequence ID" value="KAI5077057.1"/>
    <property type="molecule type" value="Genomic_DNA"/>
</dbReference>
<keyword evidence="11" id="KW-0675">Receptor</keyword>
<evidence type="ECO:0000256" key="2">
    <source>
        <dbReference type="ARBA" id="ARBA00009874"/>
    </source>
</evidence>
<evidence type="ECO:0000256" key="3">
    <source>
        <dbReference type="ARBA" id="ARBA00022448"/>
    </source>
</evidence>
<organism evidence="12 13">
    <name type="scientific">Adiantum capillus-veneris</name>
    <name type="common">Maidenhair fern</name>
    <dbReference type="NCBI Taxonomy" id="13818"/>
    <lineage>
        <taxon>Eukaryota</taxon>
        <taxon>Viridiplantae</taxon>
        <taxon>Streptophyta</taxon>
        <taxon>Embryophyta</taxon>
        <taxon>Tracheophyta</taxon>
        <taxon>Polypodiopsida</taxon>
        <taxon>Polypodiidae</taxon>
        <taxon>Polypodiales</taxon>
        <taxon>Pteridineae</taxon>
        <taxon>Pteridaceae</taxon>
        <taxon>Vittarioideae</taxon>
        <taxon>Adiantum</taxon>
    </lineage>
</organism>
<evidence type="ECO:0000313" key="13">
    <source>
        <dbReference type="Proteomes" id="UP000886520"/>
    </source>
</evidence>
<evidence type="ECO:0000256" key="6">
    <source>
        <dbReference type="ARBA" id="ARBA00022927"/>
    </source>
</evidence>
<evidence type="ECO:0000256" key="11">
    <source>
        <dbReference type="ARBA" id="ARBA00023170"/>
    </source>
</evidence>
<dbReference type="Pfam" id="PF04281">
    <property type="entry name" value="Tom22"/>
    <property type="match status" value="1"/>
</dbReference>
<gene>
    <name evidence="12" type="ORF">GOP47_0009122</name>
</gene>
<evidence type="ECO:0000256" key="1">
    <source>
        <dbReference type="ARBA" id="ARBA00004572"/>
    </source>
</evidence>
<evidence type="ECO:0000313" key="12">
    <source>
        <dbReference type="EMBL" id="KAI5077057.1"/>
    </source>
</evidence>
<evidence type="ECO:0000256" key="10">
    <source>
        <dbReference type="ARBA" id="ARBA00023136"/>
    </source>
</evidence>
<dbReference type="GO" id="GO:0006886">
    <property type="term" value="P:intracellular protein transport"/>
    <property type="evidence" value="ECO:0007669"/>
    <property type="project" value="InterPro"/>
</dbReference>
<name>A0A9D4V0G0_ADICA</name>
<proteinExistence type="inferred from homology"/>
<dbReference type="CDD" id="cd22884">
    <property type="entry name" value="TOM22"/>
    <property type="match status" value="1"/>
</dbReference>
<comment type="similarity">
    <text evidence="2">Belongs to the Tom22 family.</text>
</comment>
<dbReference type="GO" id="GO:0005741">
    <property type="term" value="C:mitochondrial outer membrane"/>
    <property type="evidence" value="ECO:0007669"/>
    <property type="project" value="UniProtKB-SubCell"/>
</dbReference>
<dbReference type="AlphaFoldDB" id="A0A9D4V0G0"/>
<keyword evidence="10" id="KW-0472">Membrane</keyword>
<keyword evidence="3" id="KW-0813">Transport</keyword>
<keyword evidence="8" id="KW-0811">Translocation</keyword>
<comment type="caution">
    <text evidence="12">The sequence shown here is derived from an EMBL/GenBank/DDBJ whole genome shotgun (WGS) entry which is preliminary data.</text>
</comment>
<evidence type="ECO:0000256" key="4">
    <source>
        <dbReference type="ARBA" id="ARBA00022692"/>
    </source>
</evidence>
<dbReference type="PANTHER" id="PTHR46867">
    <property type="entry name" value="MITOCHONDRIAL IMPORT RECEPTOR SUBUNIT TOM9-2"/>
    <property type="match status" value="1"/>
</dbReference>
<dbReference type="PANTHER" id="PTHR46867:SF4">
    <property type="entry name" value="MITOCHONDRIAL IMPORT RECEPTOR SUBUNIT TOM9-2"/>
    <property type="match status" value="1"/>
</dbReference>
<evidence type="ECO:0000256" key="8">
    <source>
        <dbReference type="ARBA" id="ARBA00023010"/>
    </source>
</evidence>
<dbReference type="Proteomes" id="UP000886520">
    <property type="component" value="Chromosome 8"/>
</dbReference>
<evidence type="ECO:0000256" key="7">
    <source>
        <dbReference type="ARBA" id="ARBA00022989"/>
    </source>
</evidence>
<dbReference type="InterPro" id="IPR017411">
    <property type="entry name" value="Tom22_pln"/>
</dbReference>
<sequence>MPPPRSNKRNVPAIKASSGDDGIIKRMNNAVRETAQYVHSIASGYGKKLLLSTGKAAWIAGTSVLVLVVPLIIELDRDAQLAELEGHQATLLGAPSQPPGVLR</sequence>
<dbReference type="InterPro" id="IPR005683">
    <property type="entry name" value="Tom22"/>
</dbReference>
<protein>
    <submittedName>
        <fullName evidence="12">Uncharacterized protein</fullName>
    </submittedName>
</protein>
<evidence type="ECO:0000256" key="9">
    <source>
        <dbReference type="ARBA" id="ARBA00023128"/>
    </source>
</evidence>
<reference evidence="12" key="1">
    <citation type="submission" date="2021-01" db="EMBL/GenBank/DDBJ databases">
        <title>Adiantum capillus-veneris genome.</title>
        <authorList>
            <person name="Fang Y."/>
            <person name="Liao Q."/>
        </authorList>
    </citation>
    <scope>NUCLEOTIDE SEQUENCE</scope>
    <source>
        <strain evidence="12">H3</strain>
        <tissue evidence="12">Leaf</tissue>
    </source>
</reference>
<accession>A0A9D4V0G0</accession>
<keyword evidence="5" id="KW-1000">Mitochondrion outer membrane</keyword>
<keyword evidence="7" id="KW-1133">Transmembrane helix</keyword>
<keyword evidence="9" id="KW-0496">Mitochondrion</keyword>
<comment type="subcellular location">
    <subcellularLocation>
        <location evidence="1">Mitochondrion outer membrane</location>
        <topology evidence="1">Single-pass membrane protein</topology>
    </subcellularLocation>
</comment>
<evidence type="ECO:0000256" key="5">
    <source>
        <dbReference type="ARBA" id="ARBA00022787"/>
    </source>
</evidence>
<keyword evidence="4" id="KW-0812">Transmembrane</keyword>
<keyword evidence="6" id="KW-0653">Protein transport</keyword>
<keyword evidence="13" id="KW-1185">Reference proteome</keyword>